<proteinExistence type="predicted"/>
<accession>A0ABP9V5B1</accession>
<feature type="compositionally biased region" description="Polar residues" evidence="1">
    <location>
        <begin position="1"/>
        <end position="11"/>
    </location>
</feature>
<comment type="caution">
    <text evidence="3">The sequence shown here is derived from an EMBL/GenBank/DDBJ whole genome shotgun (WGS) entry which is preliminary data.</text>
</comment>
<dbReference type="Pfam" id="PF02195">
    <property type="entry name" value="ParB_N"/>
    <property type="match status" value="1"/>
</dbReference>
<reference evidence="3 4" key="1">
    <citation type="submission" date="2024-02" db="EMBL/GenBank/DDBJ databases">
        <title>Deinococcus xinjiangensis NBRC 107630.</title>
        <authorList>
            <person name="Ichikawa N."/>
            <person name="Katano-Makiyama Y."/>
            <person name="Hidaka K."/>
        </authorList>
    </citation>
    <scope>NUCLEOTIDE SEQUENCE [LARGE SCALE GENOMIC DNA]</scope>
    <source>
        <strain evidence="3 4">NBRC 107630</strain>
    </source>
</reference>
<organism evidence="3 4">
    <name type="scientific">Deinococcus xinjiangensis</name>
    <dbReference type="NCBI Taxonomy" id="457454"/>
    <lineage>
        <taxon>Bacteria</taxon>
        <taxon>Thermotogati</taxon>
        <taxon>Deinococcota</taxon>
        <taxon>Deinococci</taxon>
        <taxon>Deinococcales</taxon>
        <taxon>Deinococcaceae</taxon>
        <taxon>Deinococcus</taxon>
    </lineage>
</organism>
<gene>
    <name evidence="3" type="ORF">Dxin01_00194</name>
</gene>
<evidence type="ECO:0000256" key="1">
    <source>
        <dbReference type="SAM" id="MobiDB-lite"/>
    </source>
</evidence>
<dbReference type="SUPFAM" id="SSF110849">
    <property type="entry name" value="ParB/Sulfiredoxin"/>
    <property type="match status" value="1"/>
</dbReference>
<protein>
    <recommendedName>
        <fullName evidence="2">ParB-like N-terminal domain-containing protein</fullName>
    </recommendedName>
</protein>
<dbReference type="Gene3D" id="3.90.1530.10">
    <property type="entry name" value="Conserved hypothetical protein from pyrococcus furiosus pfu- 392566-001, ParB domain"/>
    <property type="match status" value="1"/>
</dbReference>
<evidence type="ECO:0000259" key="2">
    <source>
        <dbReference type="Pfam" id="PF02195"/>
    </source>
</evidence>
<evidence type="ECO:0000313" key="3">
    <source>
        <dbReference type="EMBL" id="GAA5500473.1"/>
    </source>
</evidence>
<sequence length="235" mass="26014">MSEKQTLSVSLTDIEPNPWNPHGMTDAEFSLLRQSVKDKGQWRPIVVIEMDVPDEYTPEPEGKYRIIDGSHLHRAMIGNHLEDGESDTGLVLVYGKNSEVPVEVQMEIGQTINHGMRGSLEDTKKTGLIVDVLTRRFPIEEIARRTGQSATFLESARRVAAEPSLRRAAPVTVRSNAERQGQTVPLVFEDNASLGQYQESVKVWESWADPEGSMTPGRRRIAAVLAALSQAPVSA</sequence>
<dbReference type="EMBL" id="BAABRN010000001">
    <property type="protein sequence ID" value="GAA5500473.1"/>
    <property type="molecule type" value="Genomic_DNA"/>
</dbReference>
<dbReference type="InterPro" id="IPR036086">
    <property type="entry name" value="ParB/Sulfiredoxin_sf"/>
</dbReference>
<feature type="region of interest" description="Disordered" evidence="1">
    <location>
        <begin position="1"/>
        <end position="21"/>
    </location>
</feature>
<feature type="domain" description="ParB-like N-terminal" evidence="2">
    <location>
        <begin position="6"/>
        <end position="76"/>
    </location>
</feature>
<name>A0ABP9V5B1_9DEIO</name>
<dbReference type="RefSeq" id="WP_353540458.1">
    <property type="nucleotide sequence ID" value="NZ_BAABRN010000001.1"/>
</dbReference>
<dbReference type="InterPro" id="IPR003115">
    <property type="entry name" value="ParB_N"/>
</dbReference>
<keyword evidence="4" id="KW-1185">Reference proteome</keyword>
<evidence type="ECO:0000313" key="4">
    <source>
        <dbReference type="Proteomes" id="UP001458946"/>
    </source>
</evidence>
<dbReference type="Proteomes" id="UP001458946">
    <property type="component" value="Unassembled WGS sequence"/>
</dbReference>